<comment type="caution">
    <text evidence="3">The sequence shown here is derived from an EMBL/GenBank/DDBJ whole genome shotgun (WGS) entry which is preliminary data.</text>
</comment>
<feature type="domain" description="HTH marR-type" evidence="2">
    <location>
        <begin position="30"/>
        <end position="163"/>
    </location>
</feature>
<dbReference type="PROSITE" id="PS50995">
    <property type="entry name" value="HTH_MARR_2"/>
    <property type="match status" value="1"/>
</dbReference>
<accession>A0ABV4ST23</accession>
<dbReference type="Gene3D" id="1.10.10.10">
    <property type="entry name" value="Winged helix-like DNA-binding domain superfamily/Winged helix DNA-binding domain"/>
    <property type="match status" value="1"/>
</dbReference>
<dbReference type="InterPro" id="IPR039422">
    <property type="entry name" value="MarR/SlyA-like"/>
</dbReference>
<organism evidence="3 4">
    <name type="scientific">Streptomyces aureus</name>
    <dbReference type="NCBI Taxonomy" id="193461"/>
    <lineage>
        <taxon>Bacteria</taxon>
        <taxon>Bacillati</taxon>
        <taxon>Actinomycetota</taxon>
        <taxon>Actinomycetes</taxon>
        <taxon>Kitasatosporales</taxon>
        <taxon>Streptomycetaceae</taxon>
        <taxon>Streptomyces</taxon>
    </lineage>
</organism>
<reference evidence="3 4" key="1">
    <citation type="submission" date="2024-08" db="EMBL/GenBank/DDBJ databases">
        <title>Genome sequence of Streptomyces aureus CACIA-1.46HGO.</title>
        <authorList>
            <person name="Evangelista-Martinez Z."/>
        </authorList>
    </citation>
    <scope>NUCLEOTIDE SEQUENCE [LARGE SCALE GENOMIC DNA]</scope>
    <source>
        <strain evidence="3 4">CACIA-1.46HGO</strain>
    </source>
</reference>
<dbReference type="InterPro" id="IPR036390">
    <property type="entry name" value="WH_DNA-bd_sf"/>
</dbReference>
<sequence>MDHREPKEAPVSGSSAGDAEYGTATSHPDLLALAVELRRLNGELNRLVHAFAVGQNLHPTDVQALAAILDSETPLTPSLLRQRLGLTSGAISACVDRLERAGHVKRVRESADRRVVHLHYLPTAQVKARRHFAPLAEATDRVRRRFSEPDLALVLTFLNALNEELAETGSGRQM</sequence>
<name>A0ABV4ST23_9ACTN</name>
<evidence type="ECO:0000313" key="3">
    <source>
        <dbReference type="EMBL" id="MFA3841346.1"/>
    </source>
</evidence>
<protein>
    <submittedName>
        <fullName evidence="3">MarR family winged helix-turn-helix transcriptional regulator</fullName>
    </submittedName>
</protein>
<dbReference type="SMART" id="SM00347">
    <property type="entry name" value="HTH_MARR"/>
    <property type="match status" value="1"/>
</dbReference>
<dbReference type="EMBL" id="JBGOSP010000024">
    <property type="protein sequence ID" value="MFA3841346.1"/>
    <property type="molecule type" value="Genomic_DNA"/>
</dbReference>
<feature type="region of interest" description="Disordered" evidence="1">
    <location>
        <begin position="1"/>
        <end position="23"/>
    </location>
</feature>
<evidence type="ECO:0000259" key="2">
    <source>
        <dbReference type="PROSITE" id="PS50995"/>
    </source>
</evidence>
<dbReference type="PANTHER" id="PTHR33164">
    <property type="entry name" value="TRANSCRIPTIONAL REGULATOR, MARR FAMILY"/>
    <property type="match status" value="1"/>
</dbReference>
<keyword evidence="4" id="KW-1185">Reference proteome</keyword>
<dbReference type="InterPro" id="IPR000835">
    <property type="entry name" value="HTH_MarR-typ"/>
</dbReference>
<dbReference type="RefSeq" id="WP_372565579.1">
    <property type="nucleotide sequence ID" value="NZ_JBGOSP010000024.1"/>
</dbReference>
<gene>
    <name evidence="3" type="ORF">ACEG43_34980</name>
</gene>
<proteinExistence type="predicted"/>
<dbReference type="PANTHER" id="PTHR33164:SF106">
    <property type="entry name" value="TRANSCRIPTIONAL REGULATORY PROTEIN"/>
    <property type="match status" value="1"/>
</dbReference>
<dbReference type="SUPFAM" id="SSF46785">
    <property type="entry name" value="Winged helix' DNA-binding domain"/>
    <property type="match status" value="1"/>
</dbReference>
<evidence type="ECO:0000256" key="1">
    <source>
        <dbReference type="SAM" id="MobiDB-lite"/>
    </source>
</evidence>
<dbReference type="Proteomes" id="UP001571476">
    <property type="component" value="Unassembled WGS sequence"/>
</dbReference>
<dbReference type="Pfam" id="PF12802">
    <property type="entry name" value="MarR_2"/>
    <property type="match status" value="1"/>
</dbReference>
<evidence type="ECO:0000313" key="4">
    <source>
        <dbReference type="Proteomes" id="UP001571476"/>
    </source>
</evidence>
<dbReference type="InterPro" id="IPR036388">
    <property type="entry name" value="WH-like_DNA-bd_sf"/>
</dbReference>